<organism evidence="1 2">
    <name type="scientific">Mycolicibacterium fluoranthenivorans</name>
    <dbReference type="NCBI Taxonomy" id="258505"/>
    <lineage>
        <taxon>Bacteria</taxon>
        <taxon>Bacillati</taxon>
        <taxon>Actinomycetota</taxon>
        <taxon>Actinomycetes</taxon>
        <taxon>Mycobacteriales</taxon>
        <taxon>Mycobacteriaceae</taxon>
        <taxon>Mycolicibacterium</taxon>
    </lineage>
</organism>
<name>A0A7G8P6D0_9MYCO</name>
<dbReference type="EMBL" id="CP059893">
    <property type="protein sequence ID" value="QNJ89896.1"/>
    <property type="molecule type" value="Genomic_DNA"/>
</dbReference>
<sequence length="147" mass="15520">MTKLAKRVLEPIPANRLAGIEVLRAIDGHADVALDTPEALTNVHGSLHSAGLTMLVDAVGLAAIIAAASESDMEGIVPLGRAATLKFLALARGRLTASCSLTDNARTMLDSLWSGENDRARFSTHAVVTDSVGVVVCRGTFDWSLRR</sequence>
<evidence type="ECO:0000313" key="1">
    <source>
        <dbReference type="EMBL" id="QNJ89896.1"/>
    </source>
</evidence>
<geneLocation type="plasmid" evidence="1 2">
    <name>unnamed2</name>
</geneLocation>
<dbReference type="InterPro" id="IPR027961">
    <property type="entry name" value="DUF4442"/>
</dbReference>
<feature type="non-terminal residue" evidence="1">
    <location>
        <position position="147"/>
    </location>
</feature>
<accession>A0A7G8P6D0</accession>
<keyword evidence="1" id="KW-0614">Plasmid</keyword>
<dbReference type="RefSeq" id="WP_187095048.1">
    <property type="nucleotide sequence ID" value="NZ_CP059893.1"/>
</dbReference>
<dbReference type="Proteomes" id="UP000515498">
    <property type="component" value="Plasmid unnamed2"/>
</dbReference>
<reference evidence="1 2" key="1">
    <citation type="submission" date="2020-07" db="EMBL/GenBank/DDBJ databases">
        <title>Draft genome sequence of four isobutane-metabolizing strains capable of cometabolically degrading diverse ether contaminants.</title>
        <authorList>
            <person name="Chen W."/>
            <person name="Faulkner N."/>
            <person name="Smith C."/>
            <person name="Hyman M."/>
        </authorList>
    </citation>
    <scope>NUCLEOTIDE SEQUENCE [LARGE SCALE GENOMIC DNA]</scope>
    <source>
        <strain evidence="1 2">2A</strain>
        <plasmid evidence="1 2">unnamed2</plasmid>
    </source>
</reference>
<dbReference type="InterPro" id="IPR029069">
    <property type="entry name" value="HotDog_dom_sf"/>
</dbReference>
<protein>
    <submittedName>
        <fullName evidence="1">DUF4442 domain-containing protein</fullName>
    </submittedName>
</protein>
<dbReference type="KEGG" id="mflu:HZU40_00005"/>
<dbReference type="Gene3D" id="3.10.129.10">
    <property type="entry name" value="Hotdog Thioesterase"/>
    <property type="match status" value="1"/>
</dbReference>
<proteinExistence type="predicted"/>
<evidence type="ECO:0000313" key="2">
    <source>
        <dbReference type="Proteomes" id="UP000515498"/>
    </source>
</evidence>
<gene>
    <name evidence="1" type="ORF">HZU40_00005</name>
</gene>
<dbReference type="Pfam" id="PF14539">
    <property type="entry name" value="DUF4442"/>
    <property type="match status" value="1"/>
</dbReference>
<dbReference type="AlphaFoldDB" id="A0A7G8P6D0"/>
<dbReference type="SUPFAM" id="SSF54637">
    <property type="entry name" value="Thioesterase/thiol ester dehydrase-isomerase"/>
    <property type="match status" value="1"/>
</dbReference>